<dbReference type="GO" id="GO:0005975">
    <property type="term" value="P:carbohydrate metabolic process"/>
    <property type="evidence" value="ECO:0007669"/>
    <property type="project" value="InterPro"/>
</dbReference>
<dbReference type="GO" id="GO:0009052">
    <property type="term" value="P:pentose-phosphate shunt, non-oxidative branch"/>
    <property type="evidence" value="ECO:0007669"/>
    <property type="project" value="TreeGrafter"/>
</dbReference>
<evidence type="ECO:0000313" key="2">
    <source>
        <dbReference type="EMBL" id="ADE10064.1"/>
    </source>
</evidence>
<dbReference type="SUPFAM" id="SSF51569">
    <property type="entry name" value="Aldolase"/>
    <property type="match status" value="1"/>
</dbReference>
<dbReference type="Gene3D" id="3.20.20.70">
    <property type="entry name" value="Aldolase class I"/>
    <property type="match status" value="1"/>
</dbReference>
<evidence type="ECO:0000256" key="1">
    <source>
        <dbReference type="ARBA" id="ARBA00023270"/>
    </source>
</evidence>
<dbReference type="EMBL" id="GU723619">
    <property type="protein sequence ID" value="ADE10064.1"/>
    <property type="molecule type" value="mRNA"/>
</dbReference>
<organism evidence="2">
    <name type="scientific">Tremella fuciformis</name>
    <dbReference type="NCBI Taxonomy" id="64657"/>
    <lineage>
        <taxon>Eukaryota</taxon>
        <taxon>Fungi</taxon>
        <taxon>Dikarya</taxon>
        <taxon>Basidiomycota</taxon>
        <taxon>Agaricomycotina</taxon>
        <taxon>Tremellomycetes</taxon>
        <taxon>Tremellales</taxon>
        <taxon>Tremellaceae</taxon>
        <taxon>Tremella</taxon>
    </lineage>
</organism>
<accession>D5KY19</accession>
<dbReference type="PANTHER" id="PTHR10683:SF39">
    <property type="entry name" value="TRANSALDOLASE"/>
    <property type="match status" value="1"/>
</dbReference>
<protein>
    <submittedName>
        <fullName evidence="2">TIM phosphate binding protein</fullName>
    </submittedName>
</protein>
<dbReference type="Pfam" id="PF00923">
    <property type="entry name" value="TAL_FSA"/>
    <property type="match status" value="1"/>
</dbReference>
<name>D5KY19_9TREE</name>
<dbReference type="InterPro" id="IPR001585">
    <property type="entry name" value="TAL/FSA"/>
</dbReference>
<sequence length="363" mass="40306">MVRSMLEALEEDYMNIDMDTWDPEVAKAMPFKPHNQTSNTLIISQAMKDERNKPEVDEILRKYKDEPLLDIFDRIGVAVCKKNIGNILGRCLIQVSCHYLYDTDKVIAHARHYAKLFDEAGISRDRFCIKIPITGPSMVAARVLNSEGIRTLGTSLFGLQQAIAAAQAGCIMVSPYYNECAAHDNLDTLWPGPLDDPATQHPASYRIRHYLEAYQAMYDRGQEVPKVMSASYISANEIVGSAKLGVWAVTLFPTHLKELAETPEDATVSKGPKVKADDPYKLKSTVNPSYAHMSKLDPLAGDDWDGKLFSIDTDYLANGGAQLEADIKKDKIVGPRLKDARVLFADAEDEALGWIKARLEAAA</sequence>
<reference evidence="2" key="1">
    <citation type="submission" date="2010-02" db="EMBL/GenBank/DDBJ databases">
        <authorList>
            <person name="Xie B."/>
            <person name="Huang X."/>
            <person name="Deng Y."/>
        </authorList>
    </citation>
    <scope>NUCLEOTIDE SEQUENCE</scope>
</reference>
<dbReference type="InterPro" id="IPR013785">
    <property type="entry name" value="Aldolase_TIM"/>
</dbReference>
<keyword evidence="1" id="KW-0704">Schiff base</keyword>
<dbReference type="GO" id="GO:0004801">
    <property type="term" value="F:transaldolase activity"/>
    <property type="evidence" value="ECO:0007669"/>
    <property type="project" value="TreeGrafter"/>
</dbReference>
<proteinExistence type="evidence at transcript level"/>
<dbReference type="AlphaFoldDB" id="D5KY19"/>
<dbReference type="PANTHER" id="PTHR10683">
    <property type="entry name" value="TRANSALDOLASE"/>
    <property type="match status" value="1"/>
</dbReference>